<keyword evidence="6" id="KW-0626">Porin</keyword>
<keyword evidence="14" id="KW-1185">Reference proteome</keyword>
<dbReference type="SUPFAM" id="SSF56925">
    <property type="entry name" value="OMPA-like"/>
    <property type="match status" value="1"/>
</dbReference>
<evidence type="ECO:0000259" key="12">
    <source>
        <dbReference type="PROSITE" id="PS51123"/>
    </source>
</evidence>
<dbReference type="AlphaFoldDB" id="A0A2T5J9I3"/>
<dbReference type="InterPro" id="IPR011250">
    <property type="entry name" value="OMP/PagP_B-barrel"/>
</dbReference>
<dbReference type="SUPFAM" id="SSF103088">
    <property type="entry name" value="OmpA-like"/>
    <property type="match status" value="1"/>
</dbReference>
<dbReference type="GO" id="GO:0009279">
    <property type="term" value="C:cell outer membrane"/>
    <property type="evidence" value="ECO:0007669"/>
    <property type="project" value="UniProtKB-SubCell"/>
</dbReference>
<dbReference type="InterPro" id="IPR036737">
    <property type="entry name" value="OmpA-like_sf"/>
</dbReference>
<evidence type="ECO:0000256" key="3">
    <source>
        <dbReference type="ARBA" id="ARBA00022452"/>
    </source>
</evidence>
<name>A0A2T5J9I3_9SPHI</name>
<accession>A0A2T5J9I3</accession>
<reference evidence="13 14" key="1">
    <citation type="submission" date="2018-04" db="EMBL/GenBank/DDBJ databases">
        <title>Genomic Encyclopedia of Archaeal and Bacterial Type Strains, Phase II (KMG-II): from individual species to whole genera.</title>
        <authorList>
            <person name="Goeker M."/>
        </authorList>
    </citation>
    <scope>NUCLEOTIDE SEQUENCE [LARGE SCALE GENOMIC DNA]</scope>
    <source>
        <strain evidence="13 14">DSM 26809</strain>
    </source>
</reference>
<evidence type="ECO:0000256" key="5">
    <source>
        <dbReference type="ARBA" id="ARBA00023065"/>
    </source>
</evidence>
<dbReference type="RefSeq" id="WP_107828995.1">
    <property type="nucleotide sequence ID" value="NZ_CP160205.1"/>
</dbReference>
<evidence type="ECO:0000256" key="7">
    <source>
        <dbReference type="ARBA" id="ARBA00023136"/>
    </source>
</evidence>
<dbReference type="PANTHER" id="PTHR30329">
    <property type="entry name" value="STATOR ELEMENT OF FLAGELLAR MOTOR COMPLEX"/>
    <property type="match status" value="1"/>
</dbReference>
<feature type="coiled-coil region" evidence="10">
    <location>
        <begin position="263"/>
        <end position="290"/>
    </location>
</feature>
<dbReference type="InterPro" id="IPR050330">
    <property type="entry name" value="Bact_OuterMem_StrucFunc"/>
</dbReference>
<evidence type="ECO:0000256" key="8">
    <source>
        <dbReference type="ARBA" id="ARBA00023237"/>
    </source>
</evidence>
<feature type="signal peptide" evidence="11">
    <location>
        <begin position="1"/>
        <end position="25"/>
    </location>
</feature>
<dbReference type="SUPFAM" id="SSF103647">
    <property type="entry name" value="TSP type-3 repeat"/>
    <property type="match status" value="1"/>
</dbReference>
<keyword evidence="8" id="KW-0998">Cell outer membrane</keyword>
<dbReference type="GO" id="GO:0006811">
    <property type="term" value="P:monoatomic ion transport"/>
    <property type="evidence" value="ECO:0007669"/>
    <property type="project" value="UniProtKB-KW"/>
</dbReference>
<feature type="chain" id="PRO_5015480425" evidence="11">
    <location>
        <begin position="26"/>
        <end position="461"/>
    </location>
</feature>
<evidence type="ECO:0000256" key="2">
    <source>
        <dbReference type="ARBA" id="ARBA00022448"/>
    </source>
</evidence>
<evidence type="ECO:0000256" key="4">
    <source>
        <dbReference type="ARBA" id="ARBA00022692"/>
    </source>
</evidence>
<dbReference type="OrthoDB" id="1522982at2"/>
<dbReference type="GO" id="GO:0015288">
    <property type="term" value="F:porin activity"/>
    <property type="evidence" value="ECO:0007669"/>
    <property type="project" value="UniProtKB-KW"/>
</dbReference>
<keyword evidence="11" id="KW-0732">Signal</keyword>
<evidence type="ECO:0000313" key="14">
    <source>
        <dbReference type="Proteomes" id="UP000244168"/>
    </source>
</evidence>
<evidence type="ECO:0000256" key="11">
    <source>
        <dbReference type="SAM" id="SignalP"/>
    </source>
</evidence>
<dbReference type="Pfam" id="PF00691">
    <property type="entry name" value="OmpA"/>
    <property type="match status" value="1"/>
</dbReference>
<comment type="caution">
    <text evidence="13">The sequence shown here is derived from an EMBL/GenBank/DDBJ whole genome shotgun (WGS) entry which is preliminary data.</text>
</comment>
<comment type="subcellular location">
    <subcellularLocation>
        <location evidence="1">Cell outer membrane</location>
        <topology evidence="1">Multi-pass membrane protein</topology>
    </subcellularLocation>
</comment>
<dbReference type="EMBL" id="QAOQ01000004">
    <property type="protein sequence ID" value="PTQ96725.1"/>
    <property type="molecule type" value="Genomic_DNA"/>
</dbReference>
<keyword evidence="2" id="KW-0813">Transport</keyword>
<dbReference type="InterPro" id="IPR006664">
    <property type="entry name" value="OMP_bac"/>
</dbReference>
<organism evidence="13 14">
    <name type="scientific">Mucilaginibacter yixingensis</name>
    <dbReference type="NCBI Taxonomy" id="1295612"/>
    <lineage>
        <taxon>Bacteria</taxon>
        <taxon>Pseudomonadati</taxon>
        <taxon>Bacteroidota</taxon>
        <taxon>Sphingobacteriia</taxon>
        <taxon>Sphingobacteriales</taxon>
        <taxon>Sphingobacteriaceae</taxon>
        <taxon>Mucilaginibacter</taxon>
    </lineage>
</organism>
<sequence length="461" mass="50365">MKTTSKSKKTTLLVAALMAGTQLFAQSTDTLNTTNYVRPFSPESSFRTWSIGVHAGSVSGYTPFRGKDDWHTDNIKLGYGAYIKKQILPSWGIQANFFRGQLAGTDPAGTSGYTRFETDINYAADLSAVFTLANINWRHQQGVIQPYLMAGGGFTGYKPHLYTANGTERTVTSIKNGGSISEFYIPVGFGLKFNVGQGINIDMGYQVNFMNSDNIDGYTYANNFDKFSYGHIGLEFALGKSSKPQLATHNPVASMRTEYLMKTNALQGELAAERARNEKMRNDVAAAEAANSTRIAELNAKLDKFTADSDGDGVPDFYDKCPNTPPGTKVDGSGCPLVITRVVVTEADRKVVKEAINNLEFDFGKATIRPHSFPSLDRVAELLINKNFSLKLAGHTDDVGSDDANMKLSKDRAESIKSYLVSKGANPSRIEATGYGETQPIASNKTAAGRQKNRRVEFTLF</sequence>
<evidence type="ECO:0000256" key="10">
    <source>
        <dbReference type="SAM" id="Coils"/>
    </source>
</evidence>
<dbReference type="Gene3D" id="2.40.160.20">
    <property type="match status" value="1"/>
</dbReference>
<dbReference type="Proteomes" id="UP000244168">
    <property type="component" value="Unassembled WGS sequence"/>
</dbReference>
<gene>
    <name evidence="13" type="ORF">C8P68_104213</name>
</gene>
<dbReference type="PRINTS" id="PR01021">
    <property type="entry name" value="OMPADOMAIN"/>
</dbReference>
<keyword evidence="3" id="KW-1134">Transmembrane beta strand</keyword>
<evidence type="ECO:0000256" key="6">
    <source>
        <dbReference type="ARBA" id="ARBA00023114"/>
    </source>
</evidence>
<feature type="domain" description="OmpA-like" evidence="12">
    <location>
        <begin position="348"/>
        <end position="461"/>
    </location>
</feature>
<dbReference type="InterPro" id="IPR028974">
    <property type="entry name" value="TSP_type-3_rpt"/>
</dbReference>
<keyword evidence="7 9" id="KW-0472">Membrane</keyword>
<dbReference type="PANTHER" id="PTHR30329:SF21">
    <property type="entry name" value="LIPOPROTEIN YIAD-RELATED"/>
    <property type="match status" value="1"/>
</dbReference>
<keyword evidence="5" id="KW-0406">Ion transport</keyword>
<dbReference type="GO" id="GO:0046930">
    <property type="term" value="C:pore complex"/>
    <property type="evidence" value="ECO:0007669"/>
    <property type="project" value="UniProtKB-KW"/>
</dbReference>
<keyword evidence="10" id="KW-0175">Coiled coil</keyword>
<proteinExistence type="predicted"/>
<dbReference type="CDD" id="cd07185">
    <property type="entry name" value="OmpA_C-like"/>
    <property type="match status" value="1"/>
</dbReference>
<dbReference type="InterPro" id="IPR006665">
    <property type="entry name" value="OmpA-like"/>
</dbReference>
<evidence type="ECO:0000256" key="1">
    <source>
        <dbReference type="ARBA" id="ARBA00004571"/>
    </source>
</evidence>
<dbReference type="GO" id="GO:0005509">
    <property type="term" value="F:calcium ion binding"/>
    <property type="evidence" value="ECO:0007669"/>
    <property type="project" value="InterPro"/>
</dbReference>
<evidence type="ECO:0000256" key="9">
    <source>
        <dbReference type="PROSITE-ProRule" id="PRU00473"/>
    </source>
</evidence>
<dbReference type="PROSITE" id="PS51123">
    <property type="entry name" value="OMPA_2"/>
    <property type="match status" value="1"/>
</dbReference>
<dbReference type="Gene3D" id="3.30.1330.60">
    <property type="entry name" value="OmpA-like domain"/>
    <property type="match status" value="1"/>
</dbReference>
<keyword evidence="4" id="KW-0812">Transmembrane</keyword>
<protein>
    <submittedName>
        <fullName evidence="13">OOP family OmpA-OmpF porin</fullName>
    </submittedName>
</protein>
<evidence type="ECO:0000313" key="13">
    <source>
        <dbReference type="EMBL" id="PTQ96725.1"/>
    </source>
</evidence>